<sequence>MSFGSYRLHCLEVSVLVWLPGIVPGSPTRNAGHRQSDVLHDYGHVLSRDGQQRQSCGQCLTTGHICTEHAVVLTDASLAAFVHDLIRSDDFSLVHAAAVLLIYAGDVVMPDLRMFADRGGTAARKAIVFFDALALAVQLNPKEVASLVALVSTAAVDLTRRTGATEFITPGITPGGCVNGTVRSSVLISLRGALSGSCEPVSFVGPCGYFAREPIRPDGSVDGRSGLVSFRGAFSGSCEPVRSIGA</sequence>
<organism evidence="2">
    <name type="scientific">Ixodes ricinus</name>
    <name type="common">Common tick</name>
    <name type="synonym">Acarus ricinus</name>
    <dbReference type="NCBI Taxonomy" id="34613"/>
    <lineage>
        <taxon>Eukaryota</taxon>
        <taxon>Metazoa</taxon>
        <taxon>Ecdysozoa</taxon>
        <taxon>Arthropoda</taxon>
        <taxon>Chelicerata</taxon>
        <taxon>Arachnida</taxon>
        <taxon>Acari</taxon>
        <taxon>Parasitiformes</taxon>
        <taxon>Ixodida</taxon>
        <taxon>Ixodoidea</taxon>
        <taxon>Ixodidae</taxon>
        <taxon>Ixodinae</taxon>
        <taxon>Ixodes</taxon>
    </lineage>
</organism>
<feature type="signal peptide" evidence="1">
    <location>
        <begin position="1"/>
        <end position="25"/>
    </location>
</feature>
<feature type="chain" id="PRO_5025587262" evidence="1">
    <location>
        <begin position="26"/>
        <end position="246"/>
    </location>
</feature>
<keyword evidence="1" id="KW-0732">Signal</keyword>
<name>A0A6B0V738_IXORI</name>
<evidence type="ECO:0000313" key="2">
    <source>
        <dbReference type="EMBL" id="MXU97108.1"/>
    </source>
</evidence>
<evidence type="ECO:0000256" key="1">
    <source>
        <dbReference type="SAM" id="SignalP"/>
    </source>
</evidence>
<proteinExistence type="predicted"/>
<dbReference type="AlphaFoldDB" id="A0A6B0V738"/>
<reference evidence="2" key="1">
    <citation type="submission" date="2019-12" db="EMBL/GenBank/DDBJ databases">
        <title>An insight into the sialome of adult female Ixodes ricinus ticks feeding for 6 days.</title>
        <authorList>
            <person name="Perner J."/>
            <person name="Ribeiro J.M.C."/>
        </authorList>
    </citation>
    <scope>NUCLEOTIDE SEQUENCE</scope>
    <source>
        <strain evidence="2">Semi-engorged</strain>
        <tissue evidence="2">Salivary glands</tissue>
    </source>
</reference>
<protein>
    <submittedName>
        <fullName evidence="2">Putative secreted protein</fullName>
    </submittedName>
</protein>
<accession>A0A6B0V738</accession>
<dbReference type="EMBL" id="GIFC01015025">
    <property type="protein sequence ID" value="MXU97108.1"/>
    <property type="molecule type" value="Transcribed_RNA"/>
</dbReference>